<dbReference type="SUPFAM" id="SSF52540">
    <property type="entry name" value="P-loop containing nucleoside triphosphate hydrolases"/>
    <property type="match status" value="1"/>
</dbReference>
<dbReference type="Proteomes" id="UP000075714">
    <property type="component" value="Unassembled WGS sequence"/>
</dbReference>
<evidence type="ECO:0000256" key="7">
    <source>
        <dbReference type="PROSITE-ProRule" id="PRU00283"/>
    </source>
</evidence>
<comment type="similarity">
    <text evidence="7">Belongs to the TRAFAC class myosin-kinesin ATPase superfamily. Kinesin family.</text>
</comment>
<feature type="region of interest" description="Disordered" evidence="9">
    <location>
        <begin position="1113"/>
        <end position="1272"/>
    </location>
</feature>
<dbReference type="Gene3D" id="3.40.850.10">
    <property type="entry name" value="Kinesin motor domain"/>
    <property type="match status" value="1"/>
</dbReference>
<keyword evidence="3 7" id="KW-0547">Nucleotide-binding</keyword>
<dbReference type="SMART" id="SM00129">
    <property type="entry name" value="KISc"/>
    <property type="match status" value="1"/>
</dbReference>
<keyword evidence="2" id="KW-0963">Cytoplasm</keyword>
<keyword evidence="5 8" id="KW-0175">Coiled coil</keyword>
<evidence type="ECO:0000256" key="2">
    <source>
        <dbReference type="ARBA" id="ARBA00022490"/>
    </source>
</evidence>
<keyword evidence="6 7" id="KW-0505">Motor protein</keyword>
<feature type="binding site" evidence="7">
    <location>
        <begin position="53"/>
        <end position="60"/>
    </location>
    <ligand>
        <name>ATP</name>
        <dbReference type="ChEBI" id="CHEBI:30616"/>
    </ligand>
</feature>
<feature type="compositionally biased region" description="Acidic residues" evidence="9">
    <location>
        <begin position="207"/>
        <end position="220"/>
    </location>
</feature>
<feature type="region of interest" description="Disordered" evidence="9">
    <location>
        <begin position="1396"/>
        <end position="1440"/>
    </location>
</feature>
<accession>A0A150G395</accession>
<organism evidence="11 12">
    <name type="scientific">Gonium pectorale</name>
    <name type="common">Green alga</name>
    <dbReference type="NCBI Taxonomy" id="33097"/>
    <lineage>
        <taxon>Eukaryota</taxon>
        <taxon>Viridiplantae</taxon>
        <taxon>Chlorophyta</taxon>
        <taxon>core chlorophytes</taxon>
        <taxon>Chlorophyceae</taxon>
        <taxon>CS clade</taxon>
        <taxon>Chlamydomonadales</taxon>
        <taxon>Volvocaceae</taxon>
        <taxon>Gonium</taxon>
    </lineage>
</organism>
<feature type="compositionally biased region" description="Acidic residues" evidence="9">
    <location>
        <begin position="1138"/>
        <end position="1149"/>
    </location>
</feature>
<keyword evidence="12" id="KW-1185">Reference proteome</keyword>
<evidence type="ECO:0000256" key="8">
    <source>
        <dbReference type="SAM" id="Coils"/>
    </source>
</evidence>
<dbReference type="Pfam" id="PF00225">
    <property type="entry name" value="Kinesin"/>
    <property type="match status" value="1"/>
</dbReference>
<reference evidence="12" key="1">
    <citation type="journal article" date="2016" name="Nat. Commun.">
        <title>The Gonium pectorale genome demonstrates co-option of cell cycle regulation during the evolution of multicellularity.</title>
        <authorList>
            <person name="Hanschen E.R."/>
            <person name="Marriage T.N."/>
            <person name="Ferris P.J."/>
            <person name="Hamaji T."/>
            <person name="Toyoda A."/>
            <person name="Fujiyama A."/>
            <person name="Neme R."/>
            <person name="Noguchi H."/>
            <person name="Minakuchi Y."/>
            <person name="Suzuki M."/>
            <person name="Kawai-Toyooka H."/>
            <person name="Smith D.R."/>
            <person name="Sparks H."/>
            <person name="Anderson J."/>
            <person name="Bakaric R."/>
            <person name="Luria V."/>
            <person name="Karger A."/>
            <person name="Kirschner M.W."/>
            <person name="Durand P.M."/>
            <person name="Michod R.E."/>
            <person name="Nozaki H."/>
            <person name="Olson B.J."/>
        </authorList>
    </citation>
    <scope>NUCLEOTIDE SEQUENCE [LARGE SCALE GENOMIC DNA]</scope>
    <source>
        <strain evidence="12">NIES-2863</strain>
    </source>
</reference>
<feature type="compositionally biased region" description="Basic and acidic residues" evidence="9">
    <location>
        <begin position="1150"/>
        <end position="1163"/>
    </location>
</feature>
<proteinExistence type="inferred from homology"/>
<dbReference type="Pfam" id="PF25764">
    <property type="entry name" value="KIF21A_4th"/>
    <property type="match status" value="1"/>
</dbReference>
<feature type="compositionally biased region" description="Basic residues" evidence="9">
    <location>
        <begin position="1256"/>
        <end position="1265"/>
    </location>
</feature>
<dbReference type="InterPro" id="IPR027417">
    <property type="entry name" value="P-loop_NTPase"/>
</dbReference>
<dbReference type="GO" id="GO:0051231">
    <property type="term" value="P:spindle elongation"/>
    <property type="evidence" value="ECO:0007669"/>
    <property type="project" value="TreeGrafter"/>
</dbReference>
<evidence type="ECO:0000256" key="1">
    <source>
        <dbReference type="ARBA" id="ARBA00004496"/>
    </source>
</evidence>
<dbReference type="GO" id="GO:0005524">
    <property type="term" value="F:ATP binding"/>
    <property type="evidence" value="ECO:0007669"/>
    <property type="project" value="UniProtKB-UniRule"/>
</dbReference>
<feature type="coiled-coil region" evidence="8">
    <location>
        <begin position="396"/>
        <end position="430"/>
    </location>
</feature>
<keyword evidence="4 7" id="KW-0067">ATP-binding</keyword>
<feature type="region of interest" description="Disordered" evidence="9">
    <location>
        <begin position="1643"/>
        <end position="1667"/>
    </location>
</feature>
<comment type="caution">
    <text evidence="11">The sequence shown here is derived from an EMBL/GenBank/DDBJ whole genome shotgun (WGS) entry which is preliminary data.</text>
</comment>
<dbReference type="PANTHER" id="PTHR47969">
    <property type="entry name" value="CHROMOSOME-ASSOCIATED KINESIN KIF4A-RELATED"/>
    <property type="match status" value="1"/>
</dbReference>
<dbReference type="InterPro" id="IPR027640">
    <property type="entry name" value="Kinesin-like_fam"/>
</dbReference>
<dbReference type="GO" id="GO:0007018">
    <property type="term" value="P:microtubule-based movement"/>
    <property type="evidence" value="ECO:0007669"/>
    <property type="project" value="InterPro"/>
</dbReference>
<dbReference type="GO" id="GO:0005875">
    <property type="term" value="C:microtubule associated complex"/>
    <property type="evidence" value="ECO:0007669"/>
    <property type="project" value="TreeGrafter"/>
</dbReference>
<feature type="compositionally biased region" description="Low complexity" evidence="9">
    <location>
        <begin position="1561"/>
        <end position="1571"/>
    </location>
</feature>
<feature type="coiled-coil region" evidence="8">
    <location>
        <begin position="831"/>
        <end position="858"/>
    </location>
</feature>
<feature type="coiled-coil region" evidence="8">
    <location>
        <begin position="560"/>
        <end position="702"/>
    </location>
</feature>
<evidence type="ECO:0000256" key="5">
    <source>
        <dbReference type="ARBA" id="ARBA00023054"/>
    </source>
</evidence>
<feature type="domain" description="Kinesin motor" evidence="10">
    <location>
        <begin position="1"/>
        <end position="331"/>
    </location>
</feature>
<dbReference type="GO" id="GO:0003777">
    <property type="term" value="F:microtubule motor activity"/>
    <property type="evidence" value="ECO:0007669"/>
    <property type="project" value="InterPro"/>
</dbReference>
<feature type="region of interest" description="Disordered" evidence="9">
    <location>
        <begin position="498"/>
        <end position="542"/>
    </location>
</feature>
<dbReference type="EMBL" id="LSYV01000077">
    <property type="protein sequence ID" value="KXZ43975.1"/>
    <property type="molecule type" value="Genomic_DNA"/>
</dbReference>
<evidence type="ECO:0000259" key="10">
    <source>
        <dbReference type="PROSITE" id="PS50067"/>
    </source>
</evidence>
<feature type="compositionally biased region" description="Low complexity" evidence="9">
    <location>
        <begin position="1210"/>
        <end position="1226"/>
    </location>
</feature>
<dbReference type="STRING" id="33097.A0A150G395"/>
<comment type="subcellular location">
    <subcellularLocation>
        <location evidence="1">Cytoplasm</location>
    </subcellularLocation>
</comment>
<dbReference type="PANTHER" id="PTHR47969:SF15">
    <property type="entry name" value="CHROMOSOME-ASSOCIATED KINESIN KIF4A-RELATED"/>
    <property type="match status" value="1"/>
</dbReference>
<protein>
    <recommendedName>
        <fullName evidence="10">Kinesin motor domain-containing protein</fullName>
    </recommendedName>
</protein>
<feature type="compositionally biased region" description="Acidic residues" evidence="9">
    <location>
        <begin position="1164"/>
        <end position="1192"/>
    </location>
</feature>
<feature type="coiled-coil region" evidence="8">
    <location>
        <begin position="974"/>
        <end position="1001"/>
    </location>
</feature>
<evidence type="ECO:0000256" key="3">
    <source>
        <dbReference type="ARBA" id="ARBA00022741"/>
    </source>
</evidence>
<evidence type="ECO:0000256" key="9">
    <source>
        <dbReference type="SAM" id="MobiDB-lite"/>
    </source>
</evidence>
<dbReference type="InterPro" id="IPR019821">
    <property type="entry name" value="Kinesin_motor_CS"/>
</dbReference>
<feature type="compositionally biased region" description="Polar residues" evidence="9">
    <location>
        <begin position="190"/>
        <end position="204"/>
    </location>
</feature>
<evidence type="ECO:0000256" key="4">
    <source>
        <dbReference type="ARBA" id="ARBA00022840"/>
    </source>
</evidence>
<dbReference type="OrthoDB" id="3176171at2759"/>
<dbReference type="PRINTS" id="PR00380">
    <property type="entry name" value="KINESINHEAVY"/>
</dbReference>
<dbReference type="PROSITE" id="PS50067">
    <property type="entry name" value="KINESIN_MOTOR_2"/>
    <property type="match status" value="1"/>
</dbReference>
<feature type="region of interest" description="Disordered" evidence="9">
    <location>
        <begin position="1495"/>
        <end position="1583"/>
    </location>
</feature>
<dbReference type="InterPro" id="IPR001752">
    <property type="entry name" value="Kinesin_motor_dom"/>
</dbReference>
<dbReference type="GO" id="GO:0005737">
    <property type="term" value="C:cytoplasm"/>
    <property type="evidence" value="ECO:0007669"/>
    <property type="project" value="UniProtKB-SubCell"/>
</dbReference>
<feature type="region of interest" description="Disordered" evidence="9">
    <location>
        <begin position="190"/>
        <end position="220"/>
    </location>
</feature>
<dbReference type="GO" id="GO:0008017">
    <property type="term" value="F:microtubule binding"/>
    <property type="evidence" value="ECO:0007669"/>
    <property type="project" value="InterPro"/>
</dbReference>
<feature type="region of interest" description="Disordered" evidence="9">
    <location>
        <begin position="1084"/>
        <end position="1103"/>
    </location>
</feature>
<sequence length="1667" mass="179973">MRRETITSGQHTFTYDHVFGEGGTAPDLLYSTCIAPLVDGLFKGYNATVLAYGQTGSGKTFTMGSEYKPSGRCRGVIPDAINDIYNRIESAKDAAITVRVSFVEIHKEEIKDLLLPPGNGPRPAVTIRETPNGDVALYGAVEREVRTREEMAEVLEMGTLCRSTASTSMNNRSSRSHAIFSIMLEQRRQVQASAATPNTDTASMQGGDEDGDEDEEVGGEEVEGVEDYLGAKMHLVDLAGSERAKRTKAEGARLREGIHINRGLLALGNVINAIVDNHKHVPYRDSKLTRLLQDSLGGNSRTVMIACVSPADSNFEESLNTLRYADRARHIKNKPTVNRDPVAAQIAVLRNTIAQLRSENVSLKRALAASGSEGAGGLLSTSAGERLGASALEAVVERLTQENSSLDGDNMRLRMEMDDLRRQLALVTDKWHTAQAQCDLMRMNNATAAHQAQQGTPGGAQDGSSPLPGVDIVKGYLERIAELENEVKSMKSLAHLSFARRRGNAREPRTPGSGTPRDGDGQGTSVPDLDNDFDPASDQQPQLAEEDEYFAEVAAQLLNEEKMKKEVAVLQRRLEEKERKMAELMKGSAMPHLKQQYDRALIEVESERDKLKAERKTLLEKLNAVSNATEEEHKRLEAQYRERIREHDEQLKQLRQKARELVKLQKLKERTEAVQRQLSAEIQRLKQSKVAMQRQLEASTKQFAAWRQDRERELAQLRKQTLRDRATIQQLEAIQAKQNAVLQRKISEGNAARKRIKEFNEINRKRAAINVAAIAQQQAAAAAAQQQALGATVEIQPNPQAPLLRTDKERREWLQKELEMCNMSFEFRKIIDGELAQRAEASRALKELEKSLTRLDQVQPASPLLQAGAVIADAPISPALASTLGASGPDMRDKIVAKRKVLEEKVAYHNAQICELQAQWERQKAEEESRGGGANDMRRWAGLRNMVEGRELLRILFRLSVESKTLCNDLTVDMVRYSEEVDVLRVQLEGAQKKCAQYRKLALALQAAAAAAHTSAVPHHGGVSAQDETDKQVDAVLEELHVVRNNTPSTAATHRTQLHGGEAVPIAGACATQAAVACGDEDVEMQDADTPGTPDAPPGGRALEPKALEFLSPVPSGVRPRQPRHETPNSSQRYSPDHDDDSSDDEDDTRDGSRRGATDRAVDSDDDDEHDEDEDAFSDEESDSDDDDDDNWDPAHATPARGRGGRSNRRASSLAPADAAGAPGSRRNSRQHSAAGAMDEDVDMEDVQPSAEHSRRQTGSRRTSSRRSSTVDEAVLSLEGPVLDHINLKRYAEGHQVRLTKLTVAVLKEALKGQIIDGQRWHAGSKNRAALIQDYRRLIGLPKTPSEEQQPAAGSSAAQRDALRATATDMSLLRCSRASSGKSTGGAVELSLGGARVPSVELPPPPMAPPTEGGKPLESNGSDGGAPSLVRSGSGSGTLAASADGAAAALRKPASATTRPEVVTLNTAATVHAATGGALRESLDYRGAILSAPLQSASPRVPRPPVQTATGATSPRSSVGTPSPQLLSQRSGGKSSGSGVWSPAGSFGKDRTAQGGENMQPGSTPRATTGGSTPGSGKGTPMTNMYKEKAARVRERVAALCVSMQRNWDDPGNGSDKLGKSLTSLAGATGAVASSVEVAGRGAGGLRDSGTGVPGAAAGQKTKAIWR</sequence>
<dbReference type="GO" id="GO:0007052">
    <property type="term" value="P:mitotic spindle organization"/>
    <property type="evidence" value="ECO:0007669"/>
    <property type="project" value="TreeGrafter"/>
</dbReference>
<feature type="compositionally biased region" description="Polar residues" evidence="9">
    <location>
        <begin position="1507"/>
        <end position="1530"/>
    </location>
</feature>
<dbReference type="PROSITE" id="PS00411">
    <property type="entry name" value="KINESIN_MOTOR_1"/>
    <property type="match status" value="1"/>
</dbReference>
<feature type="region of interest" description="Disordered" evidence="9">
    <location>
        <begin position="448"/>
        <end position="467"/>
    </location>
</feature>
<dbReference type="InterPro" id="IPR036961">
    <property type="entry name" value="Kinesin_motor_dom_sf"/>
</dbReference>
<evidence type="ECO:0000313" key="12">
    <source>
        <dbReference type="Proteomes" id="UP000075714"/>
    </source>
</evidence>
<gene>
    <name evidence="11" type="ORF">GPECTOR_76g796</name>
</gene>
<evidence type="ECO:0000313" key="11">
    <source>
        <dbReference type="EMBL" id="KXZ43975.1"/>
    </source>
</evidence>
<name>A0A150G395_GONPE</name>
<evidence type="ECO:0000256" key="6">
    <source>
        <dbReference type="ARBA" id="ARBA00023175"/>
    </source>
</evidence>